<keyword evidence="1" id="KW-0418">Kinase</keyword>
<dbReference type="AlphaFoldDB" id="X6NGJ9"/>
<dbReference type="Gene3D" id="1.20.120.900">
    <property type="entry name" value="Pex19, mPTS binding domain"/>
    <property type="match status" value="1"/>
</dbReference>
<sequence>MNLDSILDSLPIYLLFFFFTFFLELQLSHVLCLCEQVALDDLEASSWRTSNMEEINDKNKEKSWIEEKIEGHNKHIIEEEKVPKNQDAYAIDEALSTVNASVQGAQSCEISNQKNNEMNKFFKTFFSSVETNTFDEKYSQTHFLDIESLKESIQIIASKYPQWLEQNQINFESKQLENYQNQCDLYLRIYQKLKNIDTINQNNSNIDISVNINEIKELLTKICTYGTVPNELMDGIMPDNLQYFANIMLQLQKEWKIKNSNQHSINTNNINISSHENSNNDSSMKFILQMINQSSISTFESHPNVQDHRDIPSLTPDEIRQMKELMTSECLIM</sequence>
<evidence type="ECO:0000313" key="1">
    <source>
        <dbReference type="EMBL" id="ETO24859.1"/>
    </source>
</evidence>
<dbReference type="InterPro" id="IPR038322">
    <property type="entry name" value="Pex19_C_sf"/>
</dbReference>
<dbReference type="GO" id="GO:0016301">
    <property type="term" value="F:kinase activity"/>
    <property type="evidence" value="ECO:0007669"/>
    <property type="project" value="UniProtKB-KW"/>
</dbReference>
<keyword evidence="2" id="KW-1185">Reference proteome</keyword>
<dbReference type="GO" id="GO:0005777">
    <property type="term" value="C:peroxisome"/>
    <property type="evidence" value="ECO:0007669"/>
    <property type="project" value="InterPro"/>
</dbReference>
<evidence type="ECO:0000313" key="2">
    <source>
        <dbReference type="Proteomes" id="UP000023152"/>
    </source>
</evidence>
<organism evidence="1 2">
    <name type="scientific">Reticulomyxa filosa</name>
    <dbReference type="NCBI Taxonomy" id="46433"/>
    <lineage>
        <taxon>Eukaryota</taxon>
        <taxon>Sar</taxon>
        <taxon>Rhizaria</taxon>
        <taxon>Retaria</taxon>
        <taxon>Foraminifera</taxon>
        <taxon>Monothalamids</taxon>
        <taxon>Reticulomyxidae</taxon>
        <taxon>Reticulomyxa</taxon>
    </lineage>
</organism>
<protein>
    <submittedName>
        <fullName evidence="1">ATPase, histidine kinase-, DNA gyrase B-, and HSP90-like domain containing protein</fullName>
    </submittedName>
</protein>
<accession>X6NGJ9</accession>
<gene>
    <name evidence="1" type="ORF">RFI_12297</name>
</gene>
<dbReference type="EMBL" id="ASPP01008912">
    <property type="protein sequence ID" value="ETO24859.1"/>
    <property type="molecule type" value="Genomic_DNA"/>
</dbReference>
<dbReference type="InterPro" id="IPR006708">
    <property type="entry name" value="Pex19"/>
</dbReference>
<comment type="caution">
    <text evidence="1">The sequence shown here is derived from an EMBL/GenBank/DDBJ whole genome shotgun (WGS) entry which is preliminary data.</text>
</comment>
<dbReference type="Proteomes" id="UP000023152">
    <property type="component" value="Unassembled WGS sequence"/>
</dbReference>
<dbReference type="Pfam" id="PF04614">
    <property type="entry name" value="Pex19"/>
    <property type="match status" value="1"/>
</dbReference>
<keyword evidence="1" id="KW-0808">Transferase</keyword>
<reference evidence="1 2" key="1">
    <citation type="journal article" date="2013" name="Curr. Biol.">
        <title>The Genome of the Foraminiferan Reticulomyxa filosa.</title>
        <authorList>
            <person name="Glockner G."/>
            <person name="Hulsmann N."/>
            <person name="Schleicher M."/>
            <person name="Noegel A.A."/>
            <person name="Eichinger L."/>
            <person name="Gallinger C."/>
            <person name="Pawlowski J."/>
            <person name="Sierra R."/>
            <person name="Euteneuer U."/>
            <person name="Pillet L."/>
            <person name="Moustafa A."/>
            <person name="Platzer M."/>
            <person name="Groth M."/>
            <person name="Szafranski K."/>
            <person name="Schliwa M."/>
        </authorList>
    </citation>
    <scope>NUCLEOTIDE SEQUENCE [LARGE SCALE GENOMIC DNA]</scope>
</reference>
<name>X6NGJ9_RETFI</name>
<proteinExistence type="predicted"/>